<evidence type="ECO:0000256" key="9">
    <source>
        <dbReference type="ARBA" id="ARBA00023002"/>
    </source>
</evidence>
<evidence type="ECO:0000256" key="7">
    <source>
        <dbReference type="ARBA" id="ARBA00022982"/>
    </source>
</evidence>
<dbReference type="RefSeq" id="WP_237978598.1">
    <property type="nucleotide sequence ID" value="NZ_JAKNCT010000006.1"/>
</dbReference>
<protein>
    <submittedName>
        <fullName evidence="15">Respiratory nitrate reductase subunit gamma</fullName>
        <ecNumber evidence="15">1.7.99.4</ecNumber>
    </submittedName>
</protein>
<feature type="transmembrane region" description="Helical" evidence="13">
    <location>
        <begin position="12"/>
        <end position="36"/>
    </location>
</feature>
<keyword evidence="5 13" id="KW-0812">Transmembrane</keyword>
<evidence type="ECO:0000256" key="11">
    <source>
        <dbReference type="ARBA" id="ARBA00023063"/>
    </source>
</evidence>
<keyword evidence="8 13" id="KW-1133">Transmembrane helix</keyword>
<evidence type="ECO:0000256" key="6">
    <source>
        <dbReference type="ARBA" id="ARBA00022723"/>
    </source>
</evidence>
<keyword evidence="10" id="KW-0408">Iron</keyword>
<comment type="subcellular location">
    <subcellularLocation>
        <location evidence="1">Cell membrane</location>
        <topology evidence="1">Multi-pass membrane protein</topology>
    </subcellularLocation>
</comment>
<evidence type="ECO:0000256" key="1">
    <source>
        <dbReference type="ARBA" id="ARBA00004651"/>
    </source>
</evidence>
<keyword evidence="4" id="KW-0349">Heme</keyword>
<reference evidence="15 16" key="1">
    <citation type="submission" date="2022-02" db="EMBL/GenBank/DDBJ databases">
        <title>Mesosutterella porci, a novel member of the family Sutterellaceae from pig feces.</title>
        <authorList>
            <person name="Wylensek D."/>
            <person name="Clavel T."/>
        </authorList>
    </citation>
    <scope>NUCLEOTIDE SEQUENCE [LARGE SCALE GENOMIC DNA]</scope>
    <source>
        <strain evidence="16">oilRF-744-wt-GAM-9</strain>
    </source>
</reference>
<dbReference type="PANTHER" id="PTHR30598">
    <property type="entry name" value="NITRATE REDUCTASE PRIVATE CHAPERONE, REDOX ENZYME MATURATION PROTEIN REMP FAMILY"/>
    <property type="match status" value="1"/>
</dbReference>
<dbReference type="NCBIfam" id="TIGR00351">
    <property type="entry name" value="narI"/>
    <property type="match status" value="1"/>
</dbReference>
<sequence length="234" mass="25827">MEQTLSPAAVWAYTFFFAYYPYLAAGIFFSGLAWRLTHENKTVQALSTQFLSNDRALRWGSSLFHFAVIGVFFGHIFGLLAPEPLYIWLISNETKRALAVAMGGAAGLVAFAGIVLLFVRRFRNERVAAFSTAADRAVVTLILLQIATGLGGTMVTAVSPLESYLAIDHWAQGLVVFQPEAWKWLLDASAVHKVHILLGFLIVCIFPFTKLMHMVAAPILYFVRPNRVVNGGGM</sequence>
<feature type="transmembrane region" description="Helical" evidence="13">
    <location>
        <begin position="196"/>
        <end position="223"/>
    </location>
</feature>
<feature type="domain" description="NarG-like" evidence="14">
    <location>
        <begin position="14"/>
        <end position="229"/>
    </location>
</feature>
<keyword evidence="11" id="KW-0534">Nitrate assimilation</keyword>
<gene>
    <name evidence="15" type="primary">narI</name>
    <name evidence="15" type="ORF">MAF45_05725</name>
</gene>
<evidence type="ECO:0000256" key="13">
    <source>
        <dbReference type="SAM" id="Phobius"/>
    </source>
</evidence>
<evidence type="ECO:0000313" key="15">
    <source>
        <dbReference type="EMBL" id="MCG5030944.1"/>
    </source>
</evidence>
<keyword evidence="7" id="KW-0249">Electron transport</keyword>
<dbReference type="EC" id="1.7.99.4" evidence="15"/>
<keyword evidence="6" id="KW-0479">Metal-binding</keyword>
<name>A0ABS9MQR6_9BURK</name>
<dbReference type="InterPro" id="IPR051936">
    <property type="entry name" value="Heme-iron_electron_transfer"/>
</dbReference>
<dbReference type="GO" id="GO:0016491">
    <property type="term" value="F:oxidoreductase activity"/>
    <property type="evidence" value="ECO:0007669"/>
    <property type="project" value="UniProtKB-KW"/>
</dbReference>
<evidence type="ECO:0000256" key="10">
    <source>
        <dbReference type="ARBA" id="ARBA00023004"/>
    </source>
</evidence>
<keyword evidence="16" id="KW-1185">Reference proteome</keyword>
<dbReference type="EMBL" id="JAKNCT010000006">
    <property type="protein sequence ID" value="MCG5030944.1"/>
    <property type="molecule type" value="Genomic_DNA"/>
</dbReference>
<feature type="transmembrane region" description="Helical" evidence="13">
    <location>
        <begin position="56"/>
        <end position="77"/>
    </location>
</feature>
<evidence type="ECO:0000313" key="16">
    <source>
        <dbReference type="Proteomes" id="UP001297600"/>
    </source>
</evidence>
<feature type="transmembrane region" description="Helical" evidence="13">
    <location>
        <begin position="97"/>
        <end position="118"/>
    </location>
</feature>
<dbReference type="SUPFAM" id="SSF103501">
    <property type="entry name" value="Respiratory nitrate reductase 1 gamma chain"/>
    <property type="match status" value="1"/>
</dbReference>
<dbReference type="Gene3D" id="1.20.950.20">
    <property type="entry name" value="Transmembrane di-heme cytochromes, Chain C"/>
    <property type="match status" value="1"/>
</dbReference>
<evidence type="ECO:0000259" key="14">
    <source>
        <dbReference type="Pfam" id="PF02665"/>
    </source>
</evidence>
<dbReference type="InterPro" id="IPR003816">
    <property type="entry name" value="Nitrate_red_gam"/>
</dbReference>
<dbReference type="InterPro" id="IPR036197">
    <property type="entry name" value="NarG-like_sf"/>
</dbReference>
<evidence type="ECO:0000256" key="8">
    <source>
        <dbReference type="ARBA" id="ARBA00022989"/>
    </source>
</evidence>
<evidence type="ECO:0000256" key="12">
    <source>
        <dbReference type="ARBA" id="ARBA00023136"/>
    </source>
</evidence>
<evidence type="ECO:0000256" key="4">
    <source>
        <dbReference type="ARBA" id="ARBA00022617"/>
    </source>
</evidence>
<dbReference type="Proteomes" id="UP001297600">
    <property type="component" value="Unassembled WGS sequence"/>
</dbReference>
<keyword evidence="3" id="KW-1003">Cell membrane</keyword>
<keyword evidence="9 15" id="KW-0560">Oxidoreductase</keyword>
<organism evidence="15 16">
    <name type="scientific">Mesosutterella porci</name>
    <dbReference type="NCBI Taxonomy" id="2915351"/>
    <lineage>
        <taxon>Bacteria</taxon>
        <taxon>Pseudomonadati</taxon>
        <taxon>Pseudomonadota</taxon>
        <taxon>Betaproteobacteria</taxon>
        <taxon>Burkholderiales</taxon>
        <taxon>Sutterellaceae</taxon>
        <taxon>Mesosutterella</taxon>
    </lineage>
</organism>
<dbReference type="Pfam" id="PF02665">
    <property type="entry name" value="Nitrate_red_gam"/>
    <property type="match status" value="1"/>
</dbReference>
<dbReference type="InterPro" id="IPR023234">
    <property type="entry name" value="NarG-like_domain"/>
</dbReference>
<evidence type="ECO:0000256" key="5">
    <source>
        <dbReference type="ARBA" id="ARBA00022692"/>
    </source>
</evidence>
<feature type="transmembrane region" description="Helical" evidence="13">
    <location>
        <begin position="138"/>
        <end position="158"/>
    </location>
</feature>
<comment type="caution">
    <text evidence="15">The sequence shown here is derived from an EMBL/GenBank/DDBJ whole genome shotgun (WGS) entry which is preliminary data.</text>
</comment>
<dbReference type="PANTHER" id="PTHR30598:SF3">
    <property type="entry name" value="RESPIRATORY NITRATE REDUCTASE 1 GAMMA CHAIN"/>
    <property type="match status" value="1"/>
</dbReference>
<evidence type="ECO:0000256" key="2">
    <source>
        <dbReference type="ARBA" id="ARBA00022448"/>
    </source>
</evidence>
<keyword evidence="2" id="KW-0813">Transport</keyword>
<keyword evidence="12 13" id="KW-0472">Membrane</keyword>
<accession>A0ABS9MQR6</accession>
<proteinExistence type="predicted"/>
<evidence type="ECO:0000256" key="3">
    <source>
        <dbReference type="ARBA" id="ARBA00022475"/>
    </source>
</evidence>